<gene>
    <name evidence="1" type="ORF">FMOSSE_LOCUS12179</name>
</gene>
<comment type="caution">
    <text evidence="1">The sequence shown here is derived from an EMBL/GenBank/DDBJ whole genome shotgun (WGS) entry which is preliminary data.</text>
</comment>
<name>A0A9N9E6K0_FUNMO</name>
<reference evidence="1" key="1">
    <citation type="submission" date="2021-06" db="EMBL/GenBank/DDBJ databases">
        <authorList>
            <person name="Kallberg Y."/>
            <person name="Tangrot J."/>
            <person name="Rosling A."/>
        </authorList>
    </citation>
    <scope>NUCLEOTIDE SEQUENCE</scope>
    <source>
        <strain evidence="1">87-6 pot B 2015</strain>
    </source>
</reference>
<dbReference type="EMBL" id="CAJVPP010005512">
    <property type="protein sequence ID" value="CAG8666172.1"/>
    <property type="molecule type" value="Genomic_DNA"/>
</dbReference>
<dbReference type="Proteomes" id="UP000789375">
    <property type="component" value="Unassembled WGS sequence"/>
</dbReference>
<evidence type="ECO:0000313" key="2">
    <source>
        <dbReference type="Proteomes" id="UP000789375"/>
    </source>
</evidence>
<sequence length="83" mass="9627">MNGTINKTPEDISTKIDIQDNSYKANRVLELFERFKQILLFLLEVSEGPNNPDPDKINEDRRNLLSESVFGLNKFMLNTELLK</sequence>
<protein>
    <submittedName>
        <fullName evidence="1">2653_t:CDS:1</fullName>
    </submittedName>
</protein>
<evidence type="ECO:0000313" key="1">
    <source>
        <dbReference type="EMBL" id="CAG8666172.1"/>
    </source>
</evidence>
<dbReference type="AlphaFoldDB" id="A0A9N9E6K0"/>
<organism evidence="1 2">
    <name type="scientific">Funneliformis mosseae</name>
    <name type="common">Endomycorrhizal fungus</name>
    <name type="synonym">Glomus mosseae</name>
    <dbReference type="NCBI Taxonomy" id="27381"/>
    <lineage>
        <taxon>Eukaryota</taxon>
        <taxon>Fungi</taxon>
        <taxon>Fungi incertae sedis</taxon>
        <taxon>Mucoromycota</taxon>
        <taxon>Glomeromycotina</taxon>
        <taxon>Glomeromycetes</taxon>
        <taxon>Glomerales</taxon>
        <taxon>Glomeraceae</taxon>
        <taxon>Funneliformis</taxon>
    </lineage>
</organism>
<proteinExistence type="predicted"/>
<keyword evidence="2" id="KW-1185">Reference proteome</keyword>
<accession>A0A9N9E6K0</accession>